<evidence type="ECO:0000313" key="3">
    <source>
        <dbReference type="EMBL" id="GJQ11725.1"/>
    </source>
</evidence>
<feature type="transmembrane region" description="Helical" evidence="2">
    <location>
        <begin position="296"/>
        <end position="315"/>
    </location>
</feature>
<feature type="compositionally biased region" description="Polar residues" evidence="1">
    <location>
        <begin position="182"/>
        <end position="191"/>
    </location>
</feature>
<feature type="region of interest" description="Disordered" evidence="1">
    <location>
        <begin position="175"/>
        <end position="194"/>
    </location>
</feature>
<organism evidence="3 4">
    <name type="scientific">Galdieria partita</name>
    <dbReference type="NCBI Taxonomy" id="83374"/>
    <lineage>
        <taxon>Eukaryota</taxon>
        <taxon>Rhodophyta</taxon>
        <taxon>Bangiophyceae</taxon>
        <taxon>Galdieriales</taxon>
        <taxon>Galdieriaceae</taxon>
        <taxon>Galdieria</taxon>
    </lineage>
</organism>
<keyword evidence="2" id="KW-0812">Transmembrane</keyword>
<dbReference type="Proteomes" id="UP001061958">
    <property type="component" value="Unassembled WGS sequence"/>
</dbReference>
<evidence type="ECO:0000256" key="1">
    <source>
        <dbReference type="SAM" id="MobiDB-lite"/>
    </source>
</evidence>
<dbReference type="OrthoDB" id="5813at2759"/>
<feature type="compositionally biased region" description="Basic and acidic residues" evidence="1">
    <location>
        <begin position="101"/>
        <end position="117"/>
    </location>
</feature>
<reference evidence="3" key="2">
    <citation type="submission" date="2022-01" db="EMBL/GenBank/DDBJ databases">
        <authorList>
            <person name="Hirooka S."/>
            <person name="Miyagishima S.Y."/>
        </authorList>
    </citation>
    <scope>NUCLEOTIDE SEQUENCE</scope>
    <source>
        <strain evidence="3">NBRC 102759</strain>
    </source>
</reference>
<evidence type="ECO:0000313" key="4">
    <source>
        <dbReference type="Proteomes" id="UP001061958"/>
    </source>
</evidence>
<dbReference type="EMBL" id="BQMJ01000026">
    <property type="protein sequence ID" value="GJQ11725.1"/>
    <property type="molecule type" value="Genomic_DNA"/>
</dbReference>
<dbReference type="AlphaFoldDB" id="A0A9C7UQM0"/>
<feature type="transmembrane region" description="Helical" evidence="2">
    <location>
        <begin position="256"/>
        <end position="276"/>
    </location>
</feature>
<keyword evidence="2" id="KW-0472">Membrane</keyword>
<name>A0A9C7UQM0_9RHOD</name>
<keyword evidence="2" id="KW-1133">Transmembrane helix</keyword>
<sequence>MNALSACFGSTVQLCNSSLFDKRTTIMWKNSICKARDYPVYTKQKSYHTLYYYWLFPVYREEDLRTSNVHLEFALSIKMSGTKKRKKNAKNNNSKSQYSKSSDKKKDSTEVEFREPLSEANYDLNRVDNALGDSEMVNTDRKKRNNSRDENSSSKQGSEASGAALRSNKAKLLSNEDGANQHEASTTSSSDVPVAEDSIKTLTDNFKRRRDQFVQNLEKDPNYGLKRLDEDNSYDWAAALIGRGHANKKGFFLLPYLQSGHIVCLAVVLLCTFVYYPGFYLTELPESTREILRKSLVVVFLVNAILAAYAGWEAMRRNQPVVLWVIKCMFLGGLALNELQQNVPLIVKSPRQDSLLPTSTNRK</sequence>
<feature type="region of interest" description="Disordered" evidence="1">
    <location>
        <begin position="82"/>
        <end position="166"/>
    </location>
</feature>
<keyword evidence="4" id="KW-1185">Reference proteome</keyword>
<protein>
    <submittedName>
        <fullName evidence="3">Uncharacterized protein</fullName>
    </submittedName>
</protein>
<comment type="caution">
    <text evidence="3">The sequence shown here is derived from an EMBL/GenBank/DDBJ whole genome shotgun (WGS) entry which is preliminary data.</text>
</comment>
<proteinExistence type="predicted"/>
<evidence type="ECO:0000256" key="2">
    <source>
        <dbReference type="SAM" id="Phobius"/>
    </source>
</evidence>
<reference evidence="3" key="1">
    <citation type="journal article" date="2022" name="Proc. Natl. Acad. Sci. U.S.A.">
        <title>Life cycle and functional genomics of the unicellular red alga Galdieria for elucidating algal and plant evolution and industrial use.</title>
        <authorList>
            <person name="Hirooka S."/>
            <person name="Itabashi T."/>
            <person name="Ichinose T.M."/>
            <person name="Onuma R."/>
            <person name="Fujiwara T."/>
            <person name="Yamashita S."/>
            <person name="Jong L.W."/>
            <person name="Tomita R."/>
            <person name="Iwane A.H."/>
            <person name="Miyagishima S.Y."/>
        </authorList>
    </citation>
    <scope>NUCLEOTIDE SEQUENCE</scope>
    <source>
        <strain evidence="3">NBRC 102759</strain>
    </source>
</reference>
<feature type="compositionally biased region" description="Low complexity" evidence="1">
    <location>
        <begin position="90"/>
        <end position="100"/>
    </location>
</feature>
<accession>A0A9C7UQM0</accession>
<gene>
    <name evidence="3" type="ORF">GpartN1_g3516.t1</name>
</gene>